<accession>A0A7J7H588</accession>
<dbReference type="InterPro" id="IPR011990">
    <property type="entry name" value="TPR-like_helical_dom_sf"/>
</dbReference>
<dbReference type="EMBL" id="JACBKZ010000006">
    <property type="protein sequence ID" value="KAF5948059.1"/>
    <property type="molecule type" value="Genomic_DNA"/>
</dbReference>
<evidence type="ECO:0000256" key="3">
    <source>
        <dbReference type="PROSITE-ProRule" id="PRU00708"/>
    </source>
</evidence>
<evidence type="ECO:0008006" key="6">
    <source>
        <dbReference type="Google" id="ProtNLM"/>
    </source>
</evidence>
<gene>
    <name evidence="4" type="ORF">HYC85_014016</name>
</gene>
<keyword evidence="2" id="KW-0677">Repeat</keyword>
<dbReference type="Pfam" id="PF13041">
    <property type="entry name" value="PPR_2"/>
    <property type="match status" value="1"/>
</dbReference>
<dbReference type="PANTHER" id="PTHR47941">
    <property type="entry name" value="PENTATRICOPEPTIDE REPEAT-CONTAINING PROTEIN 3, MITOCHONDRIAL"/>
    <property type="match status" value="1"/>
</dbReference>
<evidence type="ECO:0000256" key="1">
    <source>
        <dbReference type="ARBA" id="ARBA00007626"/>
    </source>
</evidence>
<protein>
    <recommendedName>
        <fullName evidence="6">Pentatricopeptide repeat-containing protein</fullName>
    </recommendedName>
</protein>
<reference evidence="5" key="1">
    <citation type="journal article" date="2020" name="Nat. Commun.">
        <title>Genome assembly of wild tea tree DASZ reveals pedigree and selection history of tea varieties.</title>
        <authorList>
            <person name="Zhang W."/>
            <person name="Zhang Y."/>
            <person name="Qiu H."/>
            <person name="Guo Y."/>
            <person name="Wan H."/>
            <person name="Zhang X."/>
            <person name="Scossa F."/>
            <person name="Alseekh S."/>
            <person name="Zhang Q."/>
            <person name="Wang P."/>
            <person name="Xu L."/>
            <person name="Schmidt M.H."/>
            <person name="Jia X."/>
            <person name="Li D."/>
            <person name="Zhu A."/>
            <person name="Guo F."/>
            <person name="Chen W."/>
            <person name="Ni D."/>
            <person name="Usadel B."/>
            <person name="Fernie A.R."/>
            <person name="Wen W."/>
        </authorList>
    </citation>
    <scope>NUCLEOTIDE SEQUENCE [LARGE SCALE GENOMIC DNA]</scope>
    <source>
        <strain evidence="5">cv. G240</strain>
    </source>
</reference>
<organism evidence="4 5">
    <name type="scientific">Camellia sinensis</name>
    <name type="common">Tea plant</name>
    <name type="synonym">Thea sinensis</name>
    <dbReference type="NCBI Taxonomy" id="4442"/>
    <lineage>
        <taxon>Eukaryota</taxon>
        <taxon>Viridiplantae</taxon>
        <taxon>Streptophyta</taxon>
        <taxon>Embryophyta</taxon>
        <taxon>Tracheophyta</taxon>
        <taxon>Spermatophyta</taxon>
        <taxon>Magnoliopsida</taxon>
        <taxon>eudicotyledons</taxon>
        <taxon>Gunneridae</taxon>
        <taxon>Pentapetalae</taxon>
        <taxon>asterids</taxon>
        <taxon>Ericales</taxon>
        <taxon>Theaceae</taxon>
        <taxon>Camellia</taxon>
    </lineage>
</organism>
<comment type="caution">
    <text evidence="4">The sequence shown here is derived from an EMBL/GenBank/DDBJ whole genome shotgun (WGS) entry which is preliminary data.</text>
</comment>
<feature type="repeat" description="PPR" evidence="3">
    <location>
        <begin position="9"/>
        <end position="43"/>
    </location>
</feature>
<proteinExistence type="inferred from homology"/>
<evidence type="ECO:0000313" key="5">
    <source>
        <dbReference type="Proteomes" id="UP000593564"/>
    </source>
</evidence>
<dbReference type="NCBIfam" id="TIGR00756">
    <property type="entry name" value="PPR"/>
    <property type="match status" value="1"/>
</dbReference>
<dbReference type="Gene3D" id="1.25.40.10">
    <property type="entry name" value="Tetratricopeptide repeat domain"/>
    <property type="match status" value="1"/>
</dbReference>
<evidence type="ECO:0000256" key="2">
    <source>
        <dbReference type="ARBA" id="ARBA00022737"/>
    </source>
</evidence>
<sequence>MGIKGLKHDVVAYNTMIGGFCRIGQVGRAEEFFGEMGLSGMESSCVTFEHLINGYYKIGDVRLWSF</sequence>
<reference evidence="4 5" key="2">
    <citation type="submission" date="2020-07" db="EMBL/GenBank/DDBJ databases">
        <title>Genome assembly of wild tea tree DASZ reveals pedigree and selection history of tea varieties.</title>
        <authorList>
            <person name="Zhang W."/>
        </authorList>
    </citation>
    <scope>NUCLEOTIDE SEQUENCE [LARGE SCALE GENOMIC DNA]</scope>
    <source>
        <strain evidence="5">cv. G240</strain>
        <tissue evidence="4">Leaf</tissue>
    </source>
</reference>
<dbReference type="Proteomes" id="UP000593564">
    <property type="component" value="Unassembled WGS sequence"/>
</dbReference>
<comment type="similarity">
    <text evidence="1">Belongs to the PPR family. P subfamily.</text>
</comment>
<dbReference type="PROSITE" id="PS51375">
    <property type="entry name" value="PPR"/>
    <property type="match status" value="1"/>
</dbReference>
<dbReference type="AlphaFoldDB" id="A0A7J7H588"/>
<evidence type="ECO:0000313" key="4">
    <source>
        <dbReference type="EMBL" id="KAF5948059.1"/>
    </source>
</evidence>
<name>A0A7J7H588_CAMSI</name>
<dbReference type="InterPro" id="IPR002885">
    <property type="entry name" value="PPR_rpt"/>
</dbReference>
<keyword evidence="5" id="KW-1185">Reference proteome</keyword>